<dbReference type="Pfam" id="PF03176">
    <property type="entry name" value="MMPL"/>
    <property type="match status" value="2"/>
</dbReference>
<keyword evidence="11" id="KW-1185">Reference proteome</keyword>
<evidence type="ECO:0000256" key="3">
    <source>
        <dbReference type="ARBA" id="ARBA00022475"/>
    </source>
</evidence>
<proteinExistence type="inferred from homology"/>
<feature type="transmembrane region" description="Helical" evidence="8">
    <location>
        <begin position="667"/>
        <end position="690"/>
    </location>
</feature>
<feature type="transmembrane region" description="Helical" evidence="8">
    <location>
        <begin position="210"/>
        <end position="231"/>
    </location>
</feature>
<accession>A0ABQ3YRG9</accession>
<feature type="transmembrane region" description="Helical" evidence="8">
    <location>
        <begin position="372"/>
        <end position="392"/>
    </location>
</feature>
<evidence type="ECO:0000313" key="11">
    <source>
        <dbReference type="Proteomes" id="UP000637628"/>
    </source>
</evidence>
<feature type="domain" description="Membrane transport protein MMPL" evidence="9">
    <location>
        <begin position="63"/>
        <end position="373"/>
    </location>
</feature>
<dbReference type="SUPFAM" id="SSF82866">
    <property type="entry name" value="Multidrug efflux transporter AcrB transmembrane domain"/>
    <property type="match status" value="2"/>
</dbReference>
<feature type="transmembrane region" description="Helical" evidence="8">
    <location>
        <begin position="237"/>
        <end position="257"/>
    </location>
</feature>
<feature type="transmembrane region" description="Helical" evidence="8">
    <location>
        <begin position="34"/>
        <end position="57"/>
    </location>
</feature>
<feature type="transmembrane region" description="Helical" evidence="8">
    <location>
        <begin position="593"/>
        <end position="611"/>
    </location>
</feature>
<feature type="domain" description="Membrane transport protein MMPL" evidence="9">
    <location>
        <begin position="457"/>
        <end position="706"/>
    </location>
</feature>
<dbReference type="Gene3D" id="1.20.1640.10">
    <property type="entry name" value="Multidrug efflux transporter AcrB transmembrane domain"/>
    <property type="match status" value="2"/>
</dbReference>
<feature type="transmembrane region" description="Helical" evidence="8">
    <location>
        <begin position="313"/>
        <end position="338"/>
    </location>
</feature>
<dbReference type="PANTHER" id="PTHR33406">
    <property type="entry name" value="MEMBRANE PROTEIN MJ1562-RELATED"/>
    <property type="match status" value="1"/>
</dbReference>
<sequence length="741" mass="76408">MTMESLFFLVTNGHDEGASFMSALAHWCVRHRRIVISSWFLVAVGLVAAVVLGGTAFTTSSDMPDSESSKAYALLAQMPSSGSSGKIGKIVWHSTAGPVTSAAVKTEVTAVLDEVAKQAGVVKVVSPYTVAASGDTAYAQVVVSSDADVAPIEKVVTGAEVDGVTFTYGGDAFQEQISSSNGSSEILGLIAALVLLMLMFRAWRAALLPLITGVVGVLVSLLLVMVGSHVVTLSSTSITMAAMMGLAVGIDYALFVVNRTRKGLLAGKTVPDAIARAIDTSGRAVIFAGLTVIVALIGIRVVGLGVLTGMGEAAAVTVAVTVAAALTLLPALLGAFGLKVLSKKQRARLAQGVVEEHAPRLAGKWAALVQRVPWLVAPLALAAVVLLAIPVLQMRVGDSDASSDPATSATHRYYAMSSAAFGDGFDNPLMIAASTPDAPSRAAFTALATELKSVTGVATVTPVAKSADGTVQSVTIIPKSSAQAEATTTLIETLHGDVIPAAEAGTTMKAYVGGSAATTQDLSDALLGRLPLYLGIIAVLGFLLLAIAFRSLLVPLVGALSNITSILAGLGAITAVFQFGWGSGLLGVGSGAPITYIVPVLIVGIVFGLSMDYQVFLVSRIHEEWTHGRDNKRAVRVGVTETGRVIATAALIMLGVFASFAFDGERIVAAIGLGLASAVFIDAFLVRLTLIPALMTMIGKANWYYPCWAEKITPHLAVEGTPEPEPEPHAAPAVSETVLQA</sequence>
<organism evidence="10 11">
    <name type="scientific">Paractinoplanes durhamensis</name>
    <dbReference type="NCBI Taxonomy" id="113563"/>
    <lineage>
        <taxon>Bacteria</taxon>
        <taxon>Bacillati</taxon>
        <taxon>Actinomycetota</taxon>
        <taxon>Actinomycetes</taxon>
        <taxon>Micromonosporales</taxon>
        <taxon>Micromonosporaceae</taxon>
        <taxon>Paractinoplanes</taxon>
    </lineage>
</organism>
<feature type="transmembrane region" description="Helical" evidence="8">
    <location>
        <begin position="284"/>
        <end position="307"/>
    </location>
</feature>
<keyword evidence="4 8" id="KW-0812">Transmembrane</keyword>
<evidence type="ECO:0000256" key="1">
    <source>
        <dbReference type="ARBA" id="ARBA00004651"/>
    </source>
</evidence>
<evidence type="ECO:0000256" key="5">
    <source>
        <dbReference type="ARBA" id="ARBA00022989"/>
    </source>
</evidence>
<evidence type="ECO:0000313" key="10">
    <source>
        <dbReference type="EMBL" id="GIE00188.1"/>
    </source>
</evidence>
<dbReference type="InterPro" id="IPR004869">
    <property type="entry name" value="MMPL_dom"/>
</dbReference>
<dbReference type="EMBL" id="BOML01000013">
    <property type="protein sequence ID" value="GIE00188.1"/>
    <property type="molecule type" value="Genomic_DNA"/>
</dbReference>
<dbReference type="PANTHER" id="PTHR33406:SF11">
    <property type="entry name" value="MEMBRANE PROTEIN SCO6666-RELATED"/>
    <property type="match status" value="1"/>
</dbReference>
<feature type="transmembrane region" description="Helical" evidence="8">
    <location>
        <begin position="556"/>
        <end position="581"/>
    </location>
</feature>
<gene>
    <name evidence="10" type="ORF">Adu01nite_15380</name>
</gene>
<comment type="caution">
    <text evidence="10">The sequence shown here is derived from an EMBL/GenBank/DDBJ whole genome shotgun (WGS) entry which is preliminary data.</text>
</comment>
<keyword evidence="6 8" id="KW-0472">Membrane</keyword>
<evidence type="ECO:0000256" key="7">
    <source>
        <dbReference type="SAM" id="MobiDB-lite"/>
    </source>
</evidence>
<keyword evidence="3" id="KW-1003">Cell membrane</keyword>
<protein>
    <submittedName>
        <fullName evidence="10">Membrane protein</fullName>
    </submittedName>
</protein>
<evidence type="ECO:0000256" key="2">
    <source>
        <dbReference type="ARBA" id="ARBA00010157"/>
    </source>
</evidence>
<feature type="transmembrane region" description="Helical" evidence="8">
    <location>
        <begin position="186"/>
        <end position="203"/>
    </location>
</feature>
<feature type="transmembrane region" description="Helical" evidence="8">
    <location>
        <begin position="530"/>
        <end position="549"/>
    </location>
</feature>
<dbReference type="Proteomes" id="UP000637628">
    <property type="component" value="Unassembled WGS sequence"/>
</dbReference>
<evidence type="ECO:0000256" key="6">
    <source>
        <dbReference type="ARBA" id="ARBA00023136"/>
    </source>
</evidence>
<dbReference type="InterPro" id="IPR050545">
    <property type="entry name" value="Mycobact_MmpL"/>
</dbReference>
<feature type="transmembrane region" description="Helical" evidence="8">
    <location>
        <begin position="642"/>
        <end position="661"/>
    </location>
</feature>
<feature type="region of interest" description="Disordered" evidence="7">
    <location>
        <begin position="719"/>
        <end position="741"/>
    </location>
</feature>
<reference evidence="10 11" key="1">
    <citation type="submission" date="2021-01" db="EMBL/GenBank/DDBJ databases">
        <title>Whole genome shotgun sequence of Actinoplanes durhamensis NBRC 14914.</title>
        <authorList>
            <person name="Komaki H."/>
            <person name="Tamura T."/>
        </authorList>
    </citation>
    <scope>NUCLEOTIDE SEQUENCE [LARGE SCALE GENOMIC DNA]</scope>
    <source>
        <strain evidence="10 11">NBRC 14914</strain>
    </source>
</reference>
<evidence type="ECO:0000256" key="8">
    <source>
        <dbReference type="SAM" id="Phobius"/>
    </source>
</evidence>
<evidence type="ECO:0000256" key="4">
    <source>
        <dbReference type="ARBA" id="ARBA00022692"/>
    </source>
</evidence>
<keyword evidence="5 8" id="KW-1133">Transmembrane helix</keyword>
<comment type="subcellular location">
    <subcellularLocation>
        <location evidence="1">Cell membrane</location>
        <topology evidence="1">Multi-pass membrane protein</topology>
    </subcellularLocation>
</comment>
<name>A0ABQ3YRG9_9ACTN</name>
<evidence type="ECO:0000259" key="9">
    <source>
        <dbReference type="Pfam" id="PF03176"/>
    </source>
</evidence>
<comment type="similarity">
    <text evidence="2">Belongs to the resistance-nodulation-cell division (RND) (TC 2.A.6) family. MmpL subfamily.</text>
</comment>